<feature type="active site" evidence="5">
    <location>
        <position position="192"/>
    </location>
</feature>
<dbReference type="GO" id="GO:0047938">
    <property type="term" value="F:glucose-6-phosphate 1-epimerase activity"/>
    <property type="evidence" value="ECO:0007669"/>
    <property type="project" value="UniProtKB-UniRule"/>
</dbReference>
<keyword evidence="3 4" id="KW-0413">Isomerase</keyword>
<dbReference type="Gene3D" id="2.70.98.10">
    <property type="match status" value="1"/>
</dbReference>
<comment type="catalytic activity">
    <reaction evidence="1">
        <text>alpha-D-glucose 6-phosphate = beta-D-glucose 6-phosphate</text>
        <dbReference type="Rhea" id="RHEA:16249"/>
        <dbReference type="ChEBI" id="CHEBI:58225"/>
        <dbReference type="ChEBI" id="CHEBI:58247"/>
        <dbReference type="EC" id="5.1.3.15"/>
    </reaction>
</comment>
<evidence type="ECO:0000256" key="3">
    <source>
        <dbReference type="ARBA" id="ARBA00023235"/>
    </source>
</evidence>
<dbReference type="InterPro" id="IPR008183">
    <property type="entry name" value="Aldose_1/G6P_1-epimerase"/>
</dbReference>
<dbReference type="RefSeq" id="WP_109761994.1">
    <property type="nucleotide sequence ID" value="NZ_QGGU01000002.1"/>
</dbReference>
<dbReference type="Proteomes" id="UP000245790">
    <property type="component" value="Unassembled WGS sequence"/>
</dbReference>
<proteinExistence type="inferred from homology"/>
<feature type="active site" evidence="5">
    <location>
        <position position="298"/>
    </location>
</feature>
<dbReference type="OrthoDB" id="9790727at2"/>
<dbReference type="AlphaFoldDB" id="A0A316GGQ8"/>
<reference evidence="7 8" key="1">
    <citation type="submission" date="2018-05" db="EMBL/GenBank/DDBJ databases">
        <title>Genomic Encyclopedia of Type Strains, Phase IV (KMG-IV): sequencing the most valuable type-strain genomes for metagenomic binning, comparative biology and taxonomic classification.</title>
        <authorList>
            <person name="Goeker M."/>
        </authorList>
    </citation>
    <scope>NUCLEOTIDE SEQUENCE [LARGE SCALE GENOMIC DNA]</scope>
    <source>
        <strain evidence="7 8">DSM 25350</strain>
    </source>
</reference>
<dbReference type="InterPro" id="IPR011013">
    <property type="entry name" value="Gal_mutarotase_sf_dom"/>
</dbReference>
<keyword evidence="8" id="KW-1185">Reference proteome</keyword>
<evidence type="ECO:0000256" key="5">
    <source>
        <dbReference type="PIRSR" id="PIRSR016020-1"/>
    </source>
</evidence>
<dbReference type="GO" id="GO:0005975">
    <property type="term" value="P:carbohydrate metabolic process"/>
    <property type="evidence" value="ECO:0007669"/>
    <property type="project" value="InterPro"/>
</dbReference>
<accession>A0A316GGQ8</accession>
<dbReference type="InterPro" id="IPR025532">
    <property type="entry name" value="G6P_1-epimerase"/>
</dbReference>
<evidence type="ECO:0000256" key="6">
    <source>
        <dbReference type="PIRSR" id="PIRSR016020-2"/>
    </source>
</evidence>
<comment type="caution">
    <text evidence="7">The sequence shown here is derived from an EMBL/GenBank/DDBJ whole genome shotgun (WGS) entry which is preliminary data.</text>
</comment>
<gene>
    <name evidence="7" type="ORF">C8D97_102297</name>
</gene>
<evidence type="ECO:0000313" key="7">
    <source>
        <dbReference type="EMBL" id="PWK53907.1"/>
    </source>
</evidence>
<dbReference type="GO" id="GO:0030246">
    <property type="term" value="F:carbohydrate binding"/>
    <property type="evidence" value="ECO:0007669"/>
    <property type="project" value="UniProtKB-UniRule"/>
</dbReference>
<evidence type="ECO:0000256" key="1">
    <source>
        <dbReference type="ARBA" id="ARBA00001096"/>
    </source>
</evidence>
<dbReference type="CDD" id="cd09020">
    <property type="entry name" value="D-hex-6-P-epi_like"/>
    <property type="match status" value="1"/>
</dbReference>
<dbReference type="EMBL" id="QGGU01000002">
    <property type="protein sequence ID" value="PWK53907.1"/>
    <property type="molecule type" value="Genomic_DNA"/>
</dbReference>
<dbReference type="EC" id="5.1.3.15" evidence="4"/>
<evidence type="ECO:0000256" key="4">
    <source>
        <dbReference type="PIRNR" id="PIRNR016020"/>
    </source>
</evidence>
<dbReference type="PANTHER" id="PTHR11122:SF13">
    <property type="entry name" value="GLUCOSE-6-PHOSPHATE 1-EPIMERASE"/>
    <property type="match status" value="1"/>
</dbReference>
<dbReference type="PIRSF" id="PIRSF016020">
    <property type="entry name" value="PHexose_mutarotase"/>
    <property type="match status" value="1"/>
</dbReference>
<protein>
    <recommendedName>
        <fullName evidence="4">Putative glucose-6-phosphate 1-epimerase</fullName>
        <ecNumber evidence="4">5.1.3.15</ecNumber>
    </recommendedName>
</protein>
<dbReference type="PANTHER" id="PTHR11122">
    <property type="entry name" value="APOSPORY-ASSOCIATED PROTEIN C-RELATED"/>
    <property type="match status" value="1"/>
</dbReference>
<dbReference type="SUPFAM" id="SSF74650">
    <property type="entry name" value="Galactose mutarotase-like"/>
    <property type="match status" value="1"/>
</dbReference>
<feature type="binding site" evidence="6">
    <location>
        <position position="117"/>
    </location>
    <ligand>
        <name>substrate</name>
    </ligand>
</feature>
<evidence type="ECO:0000313" key="8">
    <source>
        <dbReference type="Proteomes" id="UP000245790"/>
    </source>
</evidence>
<dbReference type="Pfam" id="PF01263">
    <property type="entry name" value="Aldose_epim"/>
    <property type="match status" value="1"/>
</dbReference>
<dbReference type="InterPro" id="IPR014718">
    <property type="entry name" value="GH-type_carb-bd"/>
</dbReference>
<sequence>MTFNILKVYSDQPQLQAQLIEVYKDMPQLLIESPLCRAEIFLQGAHVTSFVPKLSSTLKSDVEHKPVNTKSETYNLDNELLWLSPIAEFRPGKAIRGGIPICWPWFGKHPKNSSLPQHGFARTSDFTVVNIHQDDNLAVHIQLQLTNDPSTQEVWPYPFTLTVNIVLAESLSVSLHTVNNSKKPMPLTQAIHSYFLLDNIDDSKLQGLEGCSFLDQLSDTLDTQMPPITITQEIDRIYHKQNASMQLVTNTHPATKNKILSIHQTNDTGTVVWNPWIKKSKAMSDFPDNGYHTMICVEAANAPEPIKIEADQSYQLNQTITRMD</sequence>
<name>A0A316GGQ8_9GAMM</name>
<feature type="binding site" evidence="6">
    <location>
        <position position="122"/>
    </location>
    <ligand>
        <name>substrate</name>
    </ligand>
</feature>
<organism evidence="7 8">
    <name type="scientific">Pleionea mediterranea</name>
    <dbReference type="NCBI Taxonomy" id="523701"/>
    <lineage>
        <taxon>Bacteria</taxon>
        <taxon>Pseudomonadati</taxon>
        <taxon>Pseudomonadota</taxon>
        <taxon>Gammaproteobacteria</taxon>
        <taxon>Oceanospirillales</taxon>
        <taxon>Pleioneaceae</taxon>
        <taxon>Pleionea</taxon>
    </lineage>
</organism>
<evidence type="ECO:0000256" key="2">
    <source>
        <dbReference type="ARBA" id="ARBA00005866"/>
    </source>
</evidence>
<feature type="binding site" evidence="6">
    <location>
        <position position="96"/>
    </location>
    <ligand>
        <name>substrate</name>
    </ligand>
</feature>
<comment type="similarity">
    <text evidence="2 4">Belongs to the glucose-6-phosphate 1-epimerase family.</text>
</comment>